<dbReference type="eggNOG" id="COG2200">
    <property type="taxonomic scope" value="Bacteria"/>
</dbReference>
<dbReference type="Gene3D" id="3.20.20.450">
    <property type="entry name" value="EAL domain"/>
    <property type="match status" value="1"/>
</dbReference>
<dbReference type="GO" id="GO:0071111">
    <property type="term" value="F:cyclic-guanylate-specific phosphodiesterase activity"/>
    <property type="evidence" value="ECO:0007669"/>
    <property type="project" value="InterPro"/>
</dbReference>
<dbReference type="PANTHER" id="PTHR33121:SF15">
    <property type="entry name" value="BLUE LIGHT- AND TEMPERATURE-REGULATED ANTIREPRESSOR BLUF"/>
    <property type="match status" value="1"/>
</dbReference>
<dbReference type="EMBL" id="APNK01000002">
    <property type="protein sequence ID" value="KEZ79061.1"/>
    <property type="molecule type" value="Genomic_DNA"/>
</dbReference>
<proteinExistence type="predicted"/>
<dbReference type="AlphaFoldDB" id="A0A084IQS7"/>
<evidence type="ECO:0000313" key="3">
    <source>
        <dbReference type="Proteomes" id="UP000028302"/>
    </source>
</evidence>
<dbReference type="CDD" id="cd01948">
    <property type="entry name" value="EAL"/>
    <property type="match status" value="1"/>
</dbReference>
<dbReference type="PROSITE" id="PS50883">
    <property type="entry name" value="EAL"/>
    <property type="match status" value="1"/>
</dbReference>
<gene>
    <name evidence="2" type="ORF">C41B8_02987</name>
</gene>
<name>A0A084IQS7_SALHC</name>
<dbReference type="Proteomes" id="UP000028302">
    <property type="component" value="Unassembled WGS sequence"/>
</dbReference>
<dbReference type="PATRIC" id="fig|1304275.5.peg.607"/>
<comment type="caution">
    <text evidence="2">The sequence shown here is derived from an EMBL/GenBank/DDBJ whole genome shotgun (WGS) entry which is preliminary data.</text>
</comment>
<reference evidence="2 3" key="1">
    <citation type="submission" date="2013-03" db="EMBL/GenBank/DDBJ databases">
        <title>Salinisphaera hydrothermalis C41B8 Genome Sequencing.</title>
        <authorList>
            <person name="Li C."/>
            <person name="Lai Q."/>
            <person name="Shao Z."/>
        </authorList>
    </citation>
    <scope>NUCLEOTIDE SEQUENCE [LARGE SCALE GENOMIC DNA]</scope>
    <source>
        <strain evidence="2 3">C41B8</strain>
    </source>
</reference>
<dbReference type="Pfam" id="PF00563">
    <property type="entry name" value="EAL"/>
    <property type="match status" value="1"/>
</dbReference>
<dbReference type="InterPro" id="IPR035919">
    <property type="entry name" value="EAL_sf"/>
</dbReference>
<organism evidence="2 3">
    <name type="scientific">Salinisphaera hydrothermalis (strain C41B8)</name>
    <dbReference type="NCBI Taxonomy" id="1304275"/>
    <lineage>
        <taxon>Bacteria</taxon>
        <taxon>Pseudomonadati</taxon>
        <taxon>Pseudomonadota</taxon>
        <taxon>Gammaproteobacteria</taxon>
        <taxon>Salinisphaerales</taxon>
        <taxon>Salinisphaeraceae</taxon>
        <taxon>Salinisphaera</taxon>
    </lineage>
</organism>
<accession>A0A084IQS7</accession>
<feature type="domain" description="EAL" evidence="1">
    <location>
        <begin position="5"/>
        <end position="252"/>
    </location>
</feature>
<dbReference type="STRING" id="1304275.C41B8_02987"/>
<dbReference type="SUPFAM" id="SSF141868">
    <property type="entry name" value="EAL domain-like"/>
    <property type="match status" value="1"/>
</dbReference>
<dbReference type="InterPro" id="IPR050706">
    <property type="entry name" value="Cyclic-di-GMP_PDE-like"/>
</dbReference>
<keyword evidence="3" id="KW-1185">Reference proteome</keyword>
<evidence type="ECO:0000313" key="2">
    <source>
        <dbReference type="EMBL" id="KEZ79061.1"/>
    </source>
</evidence>
<sequence>MDRDGAETAPCLRCGGTLDFEFTMAFQPIVDVFTGTVHAYEALVRGPGGESAASILDRVDDHNVYTFDQACRVRALELAHALGCDRTISINFLPNAVYAPRACIQATLAAAERLQWPSSQLMFEVIETEAVRDRRHLQNIVESYRAMGFVVALDDFGTGHANLDLLIDLRPDLIKIDRELIRDIPAAPRRQRLVDALVTLATALDIRLLAEGVETAAEAAWLRRRGIALQQGYYFARPGLEQLPVVDADRFAALN</sequence>
<protein>
    <submittedName>
        <fullName evidence="2">Diguanylate phosphodiesterase</fullName>
    </submittedName>
</protein>
<evidence type="ECO:0000259" key="1">
    <source>
        <dbReference type="PROSITE" id="PS50883"/>
    </source>
</evidence>
<dbReference type="OrthoDB" id="1673646at2"/>
<dbReference type="PANTHER" id="PTHR33121">
    <property type="entry name" value="CYCLIC DI-GMP PHOSPHODIESTERASE PDEF"/>
    <property type="match status" value="1"/>
</dbReference>
<dbReference type="InterPro" id="IPR001633">
    <property type="entry name" value="EAL_dom"/>
</dbReference>
<dbReference type="SMART" id="SM00052">
    <property type="entry name" value="EAL"/>
    <property type="match status" value="1"/>
</dbReference>